<dbReference type="AlphaFoldDB" id="A0A3B0RSN9"/>
<accession>A0A3B0RSN9</accession>
<dbReference type="GO" id="GO:0044877">
    <property type="term" value="F:protein-containing complex binding"/>
    <property type="evidence" value="ECO:0007669"/>
    <property type="project" value="TreeGrafter"/>
</dbReference>
<dbReference type="InterPro" id="IPR001509">
    <property type="entry name" value="Epimerase_deHydtase"/>
</dbReference>
<reference evidence="2" key="1">
    <citation type="submission" date="2018-06" db="EMBL/GenBank/DDBJ databases">
        <authorList>
            <person name="Zhirakovskaya E."/>
        </authorList>
    </citation>
    <scope>NUCLEOTIDE SEQUENCE</scope>
</reference>
<dbReference type="SUPFAM" id="SSF51735">
    <property type="entry name" value="NAD(P)-binding Rossmann-fold domains"/>
    <property type="match status" value="1"/>
</dbReference>
<dbReference type="Pfam" id="PF01370">
    <property type="entry name" value="Epimerase"/>
    <property type="match status" value="1"/>
</dbReference>
<organism evidence="2">
    <name type="scientific">hydrothermal vent metagenome</name>
    <dbReference type="NCBI Taxonomy" id="652676"/>
    <lineage>
        <taxon>unclassified sequences</taxon>
        <taxon>metagenomes</taxon>
        <taxon>ecological metagenomes</taxon>
    </lineage>
</organism>
<protein>
    <recommendedName>
        <fullName evidence="1">NAD-dependent epimerase/dehydratase domain-containing protein</fullName>
    </recommendedName>
</protein>
<dbReference type="Gene3D" id="3.40.50.720">
    <property type="entry name" value="NAD(P)-binding Rossmann-like Domain"/>
    <property type="match status" value="1"/>
</dbReference>
<evidence type="ECO:0000313" key="2">
    <source>
        <dbReference type="EMBL" id="VAV96754.1"/>
    </source>
</evidence>
<gene>
    <name evidence="2" type="ORF">MNBD_ALPHA07-1226</name>
</gene>
<name>A0A3B0RSN9_9ZZZZ</name>
<dbReference type="PANTHER" id="PTHR12126">
    <property type="entry name" value="NADH-UBIQUINONE OXIDOREDUCTASE 39 KDA SUBUNIT-RELATED"/>
    <property type="match status" value="1"/>
</dbReference>
<proteinExistence type="predicted"/>
<dbReference type="InterPro" id="IPR036291">
    <property type="entry name" value="NAD(P)-bd_dom_sf"/>
</dbReference>
<sequence length="324" mass="34262">MPEQTKIAVTGATGFVGRTILSQLETQNLPVTALARSQRGRDLKDGKNLRWITGGLDQPDALAALVKGAGVVIHCAGATKALNTHDFHRVNAMATGDLARAAQNAGVRHFILLSSLAATRPSVSDYAASKAAGEAAAMAETATMALTTLRAPAVIGPGDAATAPLFSLIARGWMPVLGKKARTGRFSVIDVQDLATLLIDLACAPGKPAPHRILSPYGHRDLGWSDLKASGARITGRRIRELVLPETLATLAGRGADFTARMTRRAQVFSSGKLQEMRAGDWIGDTPLVTSTPLDETMHRCLTPFLRVGNAPKIDPSASHRKSE</sequence>
<dbReference type="PANTHER" id="PTHR12126:SF11">
    <property type="entry name" value="NADH DEHYDROGENASE [UBIQUINONE] 1 ALPHA SUBCOMPLEX SUBUNIT 9, MITOCHONDRIAL"/>
    <property type="match status" value="1"/>
</dbReference>
<dbReference type="InterPro" id="IPR051207">
    <property type="entry name" value="ComplexI_NDUFA9_subunit"/>
</dbReference>
<evidence type="ECO:0000259" key="1">
    <source>
        <dbReference type="Pfam" id="PF01370"/>
    </source>
</evidence>
<dbReference type="EMBL" id="UOEG01000152">
    <property type="protein sequence ID" value="VAV96754.1"/>
    <property type="molecule type" value="Genomic_DNA"/>
</dbReference>
<feature type="domain" description="NAD-dependent epimerase/dehydratase" evidence="1">
    <location>
        <begin position="7"/>
        <end position="198"/>
    </location>
</feature>